<dbReference type="EMBL" id="CAXKWB010053023">
    <property type="protein sequence ID" value="CAL4173733.1"/>
    <property type="molecule type" value="Genomic_DNA"/>
</dbReference>
<accession>A0AAV2SBU6</accession>
<comment type="caution">
    <text evidence="1">The sequence shown here is derived from an EMBL/GenBank/DDBJ whole genome shotgun (WGS) entry which is preliminary data.</text>
</comment>
<sequence>VHDSDCDQEIKIEIEHPFKNEIFKTNCLPLQSSENKRSEDKDNETFQVMKTFNENIAKNLQTIVANNISRSGQGFEEPVNKRDEYDVFGENVACKMRNSGKSRYEISIAQHKVNEILFNLEMGYFDQSFSHCPNHT</sequence>
<protein>
    <recommendedName>
        <fullName evidence="3">Breast cancer 2</fullName>
    </recommendedName>
</protein>
<feature type="non-terminal residue" evidence="1">
    <location>
        <position position="1"/>
    </location>
</feature>
<evidence type="ECO:0008006" key="3">
    <source>
        <dbReference type="Google" id="ProtNLM"/>
    </source>
</evidence>
<evidence type="ECO:0000313" key="2">
    <source>
        <dbReference type="Proteomes" id="UP001497623"/>
    </source>
</evidence>
<keyword evidence="2" id="KW-1185">Reference proteome</keyword>
<dbReference type="Proteomes" id="UP001497623">
    <property type="component" value="Unassembled WGS sequence"/>
</dbReference>
<name>A0AAV2SBU6_MEGNR</name>
<evidence type="ECO:0000313" key="1">
    <source>
        <dbReference type="EMBL" id="CAL4173733.1"/>
    </source>
</evidence>
<gene>
    <name evidence="1" type="ORF">MNOR_LOCUS34425</name>
</gene>
<organism evidence="1 2">
    <name type="scientific">Meganyctiphanes norvegica</name>
    <name type="common">Northern krill</name>
    <name type="synonym">Thysanopoda norvegica</name>
    <dbReference type="NCBI Taxonomy" id="48144"/>
    <lineage>
        <taxon>Eukaryota</taxon>
        <taxon>Metazoa</taxon>
        <taxon>Ecdysozoa</taxon>
        <taxon>Arthropoda</taxon>
        <taxon>Crustacea</taxon>
        <taxon>Multicrustacea</taxon>
        <taxon>Malacostraca</taxon>
        <taxon>Eumalacostraca</taxon>
        <taxon>Eucarida</taxon>
        <taxon>Euphausiacea</taxon>
        <taxon>Euphausiidae</taxon>
        <taxon>Meganyctiphanes</taxon>
    </lineage>
</organism>
<proteinExistence type="predicted"/>
<reference evidence="1 2" key="1">
    <citation type="submission" date="2024-05" db="EMBL/GenBank/DDBJ databases">
        <authorList>
            <person name="Wallberg A."/>
        </authorList>
    </citation>
    <scope>NUCLEOTIDE SEQUENCE [LARGE SCALE GENOMIC DNA]</scope>
</reference>
<dbReference type="AlphaFoldDB" id="A0AAV2SBU6"/>